<gene>
    <name evidence="1" type="ORF">JR316_010851</name>
</gene>
<comment type="caution">
    <text evidence="1">The sequence shown here is derived from an EMBL/GenBank/DDBJ whole genome shotgun (WGS) entry which is preliminary data.</text>
</comment>
<dbReference type="EMBL" id="JAFIQS010000012">
    <property type="protein sequence ID" value="KAG5164345.1"/>
    <property type="molecule type" value="Genomic_DNA"/>
</dbReference>
<dbReference type="AlphaFoldDB" id="A0A8H8CGR1"/>
<dbReference type="OrthoDB" id="2269034at2759"/>
<proteinExistence type="predicted"/>
<accession>A0A8H8CGR1</accession>
<sequence>MDSFFNLREIHFNEVRVQYNPDMVDTVVVHHELRILCVTSLREYSLGTLFCSLSTPGLQTLDVKVQENSPELFTEILTPFLQQSHCHLTELFLTITLESEDEQQLIHFLDVIPTLQKLHIKDPFWTTAGLGASFFDVLRLPSDNTTAFRLPVLEIFTYEGKLSTGCLESMMKSMLSRTKAFTIPSGSVTMKTFTVKSNLYEPTYNEYLTTDSGLPLGLMTEALDGWMDKQVLDDVVKCTQARTFKFMDRKGVVWVLSN</sequence>
<reference evidence="1" key="1">
    <citation type="submission" date="2021-02" db="EMBL/GenBank/DDBJ databases">
        <title>Psilocybe cubensis genome.</title>
        <authorList>
            <person name="Mckernan K.J."/>
            <person name="Crawford S."/>
            <person name="Trippe A."/>
            <person name="Kane L.T."/>
            <person name="Mclaughlin S."/>
        </authorList>
    </citation>
    <scope>NUCLEOTIDE SEQUENCE [LARGE SCALE GENOMIC DNA]</scope>
    <source>
        <strain evidence="1">MGC-MH-2018</strain>
    </source>
</reference>
<evidence type="ECO:0000313" key="1">
    <source>
        <dbReference type="EMBL" id="KAG5164345.1"/>
    </source>
</evidence>
<organism evidence="1">
    <name type="scientific">Psilocybe cubensis</name>
    <name type="common">Psychedelic mushroom</name>
    <name type="synonym">Stropharia cubensis</name>
    <dbReference type="NCBI Taxonomy" id="181762"/>
    <lineage>
        <taxon>Eukaryota</taxon>
        <taxon>Fungi</taxon>
        <taxon>Dikarya</taxon>
        <taxon>Basidiomycota</taxon>
        <taxon>Agaricomycotina</taxon>
        <taxon>Agaricomycetes</taxon>
        <taxon>Agaricomycetidae</taxon>
        <taxon>Agaricales</taxon>
        <taxon>Agaricineae</taxon>
        <taxon>Strophariaceae</taxon>
        <taxon>Psilocybe</taxon>
    </lineage>
</organism>
<protein>
    <submittedName>
        <fullName evidence="1">Uncharacterized protein</fullName>
    </submittedName>
</protein>
<name>A0A8H8CGR1_PSICU</name>